<accession>F0WRG9</accession>
<proteinExistence type="predicted"/>
<protein>
    <submittedName>
        <fullName evidence="1">AlNc14C214G8971 protein</fullName>
    </submittedName>
</protein>
<reference evidence="1" key="1">
    <citation type="journal article" date="2011" name="PLoS Biol.">
        <title>Gene gain and loss during evolution of obligate parasitism in the white rust pathogen of Arabidopsis thaliana.</title>
        <authorList>
            <person name="Kemen E."/>
            <person name="Gardiner A."/>
            <person name="Schultz-Larsen T."/>
            <person name="Kemen A.C."/>
            <person name="Balmuth A.L."/>
            <person name="Robert-Seilaniantz A."/>
            <person name="Bailey K."/>
            <person name="Holub E."/>
            <person name="Studholme D.J."/>
            <person name="Maclean D."/>
            <person name="Jones J.D."/>
        </authorList>
    </citation>
    <scope>NUCLEOTIDE SEQUENCE</scope>
</reference>
<sequence>MMARERDGIVCRVDTPIMTKPAHVSHVRAQESQLLIKLRGLLHQSAGQTHKPSKFMLVEKQTKIKERANKYLVNGRYCVDIDEEAPLAGWLISSLDHGALHACIHDERHDEVVRLIARSTLIFKCGRSCLSAKFNSLMVKWTGYLLLALTTSSTLLRVSITAPP</sequence>
<gene>
    <name evidence="1" type="primary">AlNc14C214G8971</name>
    <name evidence="1" type="ORF">ALNC14_100760</name>
</gene>
<reference evidence="1" key="2">
    <citation type="submission" date="2011-02" db="EMBL/GenBank/DDBJ databases">
        <authorList>
            <person name="MacLean D."/>
        </authorList>
    </citation>
    <scope>NUCLEOTIDE SEQUENCE</scope>
</reference>
<dbReference type="EMBL" id="FR824259">
    <property type="protein sequence ID" value="CCA23932.1"/>
    <property type="molecule type" value="Genomic_DNA"/>
</dbReference>
<dbReference type="HOGENOM" id="CLU_1622005_0_0_1"/>
<dbReference type="AlphaFoldDB" id="F0WRG9"/>
<name>F0WRG9_9STRA</name>
<evidence type="ECO:0000313" key="1">
    <source>
        <dbReference type="EMBL" id="CCA23932.1"/>
    </source>
</evidence>
<organism evidence="1">
    <name type="scientific">Albugo laibachii Nc14</name>
    <dbReference type="NCBI Taxonomy" id="890382"/>
    <lineage>
        <taxon>Eukaryota</taxon>
        <taxon>Sar</taxon>
        <taxon>Stramenopiles</taxon>
        <taxon>Oomycota</taxon>
        <taxon>Peronosporomycetes</taxon>
        <taxon>Albuginales</taxon>
        <taxon>Albuginaceae</taxon>
        <taxon>Albugo</taxon>
    </lineage>
</organism>